<evidence type="ECO:0000313" key="2">
    <source>
        <dbReference type="EMBL" id="GGK18999.1"/>
    </source>
</evidence>
<comment type="caution">
    <text evidence="2">The sequence shown here is derived from an EMBL/GenBank/DDBJ whole genome shotgun (WGS) entry which is preliminary data.</text>
</comment>
<dbReference type="Proteomes" id="UP000600449">
    <property type="component" value="Unassembled WGS sequence"/>
</dbReference>
<evidence type="ECO:0000259" key="1">
    <source>
        <dbReference type="Pfam" id="PF12146"/>
    </source>
</evidence>
<dbReference type="SUPFAM" id="SSF53474">
    <property type="entry name" value="alpha/beta-Hydrolases"/>
    <property type="match status" value="1"/>
</dbReference>
<dbReference type="AlphaFoldDB" id="A0A917V1X0"/>
<dbReference type="RefSeq" id="WP_188908575.1">
    <property type="nucleotide sequence ID" value="NZ_BMMF01000001.1"/>
</dbReference>
<reference evidence="2 3" key="1">
    <citation type="journal article" date="2014" name="Int. J. Syst. Evol. Microbiol.">
        <title>Complete genome sequence of Corynebacterium casei LMG S-19264T (=DSM 44701T), isolated from a smear-ripened cheese.</title>
        <authorList>
            <consortium name="US DOE Joint Genome Institute (JGI-PGF)"/>
            <person name="Walter F."/>
            <person name="Albersmeier A."/>
            <person name="Kalinowski J."/>
            <person name="Ruckert C."/>
        </authorList>
    </citation>
    <scope>NUCLEOTIDE SEQUENCE [LARGE SCALE GENOMIC DNA]</scope>
    <source>
        <strain evidence="2 3">CGMCC 1.9161</strain>
    </source>
</reference>
<dbReference type="GO" id="GO:0016787">
    <property type="term" value="F:hydrolase activity"/>
    <property type="evidence" value="ECO:0007669"/>
    <property type="project" value="UniProtKB-KW"/>
</dbReference>
<dbReference type="InterPro" id="IPR029058">
    <property type="entry name" value="AB_hydrolase_fold"/>
</dbReference>
<dbReference type="InterPro" id="IPR051044">
    <property type="entry name" value="MAG_DAG_Lipase"/>
</dbReference>
<dbReference type="Pfam" id="PF12146">
    <property type="entry name" value="Hydrolase_4"/>
    <property type="match status" value="1"/>
</dbReference>
<keyword evidence="2" id="KW-0378">Hydrolase</keyword>
<dbReference type="InterPro" id="IPR022742">
    <property type="entry name" value="Hydrolase_4"/>
</dbReference>
<protein>
    <submittedName>
        <fullName evidence="2">Alpha/beta hydrolase</fullName>
    </submittedName>
</protein>
<dbReference type="Gene3D" id="3.40.50.1820">
    <property type="entry name" value="alpha/beta hydrolase"/>
    <property type="match status" value="1"/>
</dbReference>
<dbReference type="EMBL" id="BMMF01000001">
    <property type="protein sequence ID" value="GGK18999.1"/>
    <property type="molecule type" value="Genomic_DNA"/>
</dbReference>
<accession>A0A917V1X0</accession>
<dbReference type="PANTHER" id="PTHR11614">
    <property type="entry name" value="PHOSPHOLIPASE-RELATED"/>
    <property type="match status" value="1"/>
</dbReference>
<sequence length="323" mass="35115">MIDVAIPPDLEPRFTAPDGLVFGTFDGPDGIAIRHAQVAPVAPWATVVLLPGFTEFIEAYHETMRELLEAGIAVFAMDWPGQGGSGRYLDDPEKAHARGFEAHVADLRTFMETIVLPAETPRPLTLVGHSMGGHLATRFLEDAPGLVDAAALSAPAYAVGVDSPLPPGPTRIVVDLVNALGFGERYALGAGPWEAGRKRRARLRPRLSSDAERAAILERWTQINPAIRVGGPTWGFGQSFIRSARHVVEPSRLAGIRVPVLIGSARQDAFTDPALHDVVARDMPEARVMRFERAQHCLFLERDDIRNAWMSAIVMLATTGRLS</sequence>
<name>A0A917V1X0_9HYPH</name>
<feature type="domain" description="Serine aminopeptidase S33" evidence="1">
    <location>
        <begin position="43"/>
        <end position="303"/>
    </location>
</feature>
<keyword evidence="3" id="KW-1185">Reference proteome</keyword>
<organism evidence="2 3">
    <name type="scientific">Salinarimonas ramus</name>
    <dbReference type="NCBI Taxonomy" id="690164"/>
    <lineage>
        <taxon>Bacteria</taxon>
        <taxon>Pseudomonadati</taxon>
        <taxon>Pseudomonadota</taxon>
        <taxon>Alphaproteobacteria</taxon>
        <taxon>Hyphomicrobiales</taxon>
        <taxon>Salinarimonadaceae</taxon>
        <taxon>Salinarimonas</taxon>
    </lineage>
</organism>
<evidence type="ECO:0000313" key="3">
    <source>
        <dbReference type="Proteomes" id="UP000600449"/>
    </source>
</evidence>
<proteinExistence type="predicted"/>
<gene>
    <name evidence="2" type="primary">lypA</name>
    <name evidence="2" type="ORF">GCM10011322_02130</name>
</gene>